<sequence length="906" mass="103233">MAHADAKGSDPEREALRKNPYLDGDVLGTAGGQVLSVFALTEILQKVRQTQAELAAHAIDLDGPVPEITGVIKKIAELVDTVPYEVRDSPPISYKTLSMQSRDFVIQVDQYYEQISQIGGDVGEDEPMEFYKTMLEKVRYLRKSGAFILRGIKTRDYRGNEVAEPEALGVEFREVLSNFIAADRQVIQNALDAAIVENGQVGDRAVDVYMAAVSEPWYRIYNRLQAYIEVTQLRELRRAMEWLNALGRRKRVEYDDSFLTDFRARDTVWVQTQQLPVNARVIWEVPRSYIANLMMNIALCLPLGDFIAPNPRIGSITITQRITMTTPFGMMSGMTPTSMQMDDVKKIYLALLFPGQIVLNIKPDPAHSIDPVLRMVSGVLGHLMFTYGPRFTNITATTSQLLDSALSDYFLYMQNSRVPVVYGPTGLPLDFRIGGRQGYDCNNLRGDPQTGRGYNGWGVVDVDRRAPSPYDLVQRFIRYCNIDSREIIDPRTFGFNMNYPLYMEMIRALVAGGKDQEAAYLRQMLPFHMIRFARINQIINEDLLSAFSLPDEDFDALFFNMLRGEYGKAEPIVLDISWASIWFAFNRYFDPVQRSDLLSVAPMIEAVYASEISILQLDMINLQQLRARAPDMLINATPSQFWKAALASAAEPVVELMNLSQSFRFINVRDIIQWTRTREVQPSLALTLEREAWAVAADFEELMLVNHVYFHRSVVPEPQLDDIDEFRRQGFLYTNLLEAAPPRLLITNYDYNVALLQANLGQFKSALRRILDDGGWVMFGGMLRNVRLKIYDSKPGEDVLSELPYLYSEKVENGLRFVSLKYARRATIYFLMYKVEYSNTPDALISVNPTYTMTKIYTNKRLVRKVRSPDVLNIVNKRVVAYKTKMRLIDITSALRLGVKLAAPTV</sequence>
<evidence type="ECO:0000256" key="1">
    <source>
        <dbReference type="ARBA" id="ARBA00004328"/>
    </source>
</evidence>
<dbReference type="EMBL" id="JQ610677">
    <property type="protein sequence ID" value="AFX73389.1"/>
    <property type="molecule type" value="Genomic_RNA"/>
</dbReference>
<protein>
    <submittedName>
        <fullName evidence="3">VP3</fullName>
    </submittedName>
</protein>
<proteinExistence type="predicted"/>
<evidence type="ECO:0000313" key="3">
    <source>
        <dbReference type="EMBL" id="AFX73389.1"/>
    </source>
</evidence>
<reference evidence="3 4" key="1">
    <citation type="submission" date="2012-02" db="EMBL/GenBank/DDBJ databases">
        <title>The genome sequences of Lebombo, Orungo and Changuinola viruses (genus Orbivirus, family Reoviridae).</title>
        <authorList>
            <person name="Attoui H."/>
            <person name="Mohd Jaafar F."/>
            <person name="Mertens P.P.C."/>
            <person name="Belhouchet M."/>
        </authorList>
    </citation>
    <scope>NUCLEOTIDE SEQUENCE [LARGE SCALE GENOMIC DNA]</scope>
    <source>
        <strain evidence="3">UGMP 359</strain>
    </source>
</reference>
<evidence type="ECO:0000256" key="2">
    <source>
        <dbReference type="ARBA" id="ARBA00022844"/>
    </source>
</evidence>
<dbReference type="GeneID" id="37618757"/>
<name>W5QLW7_9REOV</name>
<dbReference type="SUPFAM" id="SSF56831">
    <property type="entry name" value="Reovirus inner layer core protein p3"/>
    <property type="match status" value="1"/>
</dbReference>
<dbReference type="Proteomes" id="UP000114561">
    <property type="component" value="Genome"/>
</dbReference>
<evidence type="ECO:0000313" key="4">
    <source>
        <dbReference type="Proteomes" id="UP000114561"/>
    </source>
</evidence>
<dbReference type="KEGG" id="vg:37618757"/>
<comment type="subcellular location">
    <subcellularLocation>
        <location evidence="1">Virion</location>
    </subcellularLocation>
</comment>
<dbReference type="InterPro" id="IPR016029">
    <property type="entry name" value="Inner_layer_core_VP3_Reovir"/>
</dbReference>
<dbReference type="RefSeq" id="YP_009507724.1">
    <property type="nucleotide sequence ID" value="NC_038610.1"/>
</dbReference>
<dbReference type="GO" id="GO:0005198">
    <property type="term" value="F:structural molecule activity"/>
    <property type="evidence" value="ECO:0007669"/>
    <property type="project" value="InterPro"/>
</dbReference>
<keyword evidence="2" id="KW-0946">Virion</keyword>
<dbReference type="InterPro" id="IPR002614">
    <property type="entry name" value="Inner_layer_core_VP3_Orbivir"/>
</dbReference>
<dbReference type="GO" id="GO:0044423">
    <property type="term" value="C:virion component"/>
    <property type="evidence" value="ECO:0007669"/>
    <property type="project" value="UniProtKB-KW"/>
</dbReference>
<organism evidence="3 4">
    <name type="scientific">Orungo virus</name>
    <dbReference type="NCBI Taxonomy" id="40058"/>
    <lineage>
        <taxon>Viruses</taxon>
        <taxon>Riboviria</taxon>
        <taxon>Orthornavirae</taxon>
        <taxon>Duplornaviricota</taxon>
        <taxon>Resentoviricetes</taxon>
        <taxon>Reovirales</taxon>
        <taxon>Sedoreoviridae</taxon>
        <taxon>Orbivirus</taxon>
        <taxon>Orbivirus orungoense</taxon>
    </lineage>
</organism>
<keyword evidence="4" id="KW-1185">Reference proteome</keyword>
<dbReference type="OrthoDB" id="888at10239"/>
<accession>W5QLW7</accession>
<dbReference type="Pfam" id="PF01700">
    <property type="entry name" value="Orbi_VP3"/>
    <property type="match status" value="1"/>
</dbReference>